<feature type="compositionally biased region" description="Polar residues" evidence="5">
    <location>
        <begin position="236"/>
        <end position="252"/>
    </location>
</feature>
<evidence type="ECO:0000313" key="9">
    <source>
        <dbReference type="Proteomes" id="UP000886520"/>
    </source>
</evidence>
<keyword evidence="1" id="KW-0479">Metal-binding</keyword>
<reference evidence="8" key="1">
    <citation type="submission" date="2021-01" db="EMBL/GenBank/DDBJ databases">
        <title>Adiantum capillus-veneris genome.</title>
        <authorList>
            <person name="Fang Y."/>
            <person name="Liao Q."/>
        </authorList>
    </citation>
    <scope>NUCLEOTIDE SEQUENCE</scope>
    <source>
        <strain evidence="8">H3</strain>
        <tissue evidence="8">Leaf</tissue>
    </source>
</reference>
<proteinExistence type="predicted"/>
<feature type="region of interest" description="Disordered" evidence="5">
    <location>
        <begin position="599"/>
        <end position="619"/>
    </location>
</feature>
<feature type="compositionally biased region" description="Acidic residues" evidence="5">
    <location>
        <begin position="38"/>
        <end position="79"/>
    </location>
</feature>
<comment type="caution">
    <text evidence="8">The sequence shown here is derived from an EMBL/GenBank/DDBJ whole genome shotgun (WGS) entry which is preliminary data.</text>
</comment>
<feature type="region of interest" description="Disordered" evidence="5">
    <location>
        <begin position="1"/>
        <end position="192"/>
    </location>
</feature>
<dbReference type="InterPro" id="IPR019787">
    <property type="entry name" value="Znf_PHD-finger"/>
</dbReference>
<feature type="region of interest" description="Disordered" evidence="5">
    <location>
        <begin position="809"/>
        <end position="831"/>
    </location>
</feature>
<evidence type="ECO:0008006" key="10">
    <source>
        <dbReference type="Google" id="ProtNLM"/>
    </source>
</evidence>
<evidence type="ECO:0000313" key="8">
    <source>
        <dbReference type="EMBL" id="KAI5071375.1"/>
    </source>
</evidence>
<feature type="domain" description="RING-type" evidence="7">
    <location>
        <begin position="307"/>
        <end position="348"/>
    </location>
</feature>
<dbReference type="InterPro" id="IPR011011">
    <property type="entry name" value="Znf_FYVE_PHD"/>
</dbReference>
<dbReference type="InterPro" id="IPR017907">
    <property type="entry name" value="Znf_RING_CS"/>
</dbReference>
<feature type="compositionally biased region" description="Polar residues" evidence="5">
    <location>
        <begin position="707"/>
        <end position="718"/>
    </location>
</feature>
<evidence type="ECO:0000256" key="5">
    <source>
        <dbReference type="SAM" id="MobiDB-lite"/>
    </source>
</evidence>
<name>A0A9D4UP41_ADICA</name>
<evidence type="ECO:0000256" key="4">
    <source>
        <dbReference type="PROSITE-ProRule" id="PRU00175"/>
    </source>
</evidence>
<dbReference type="PROSITE" id="PS00518">
    <property type="entry name" value="ZF_RING_1"/>
    <property type="match status" value="1"/>
</dbReference>
<evidence type="ECO:0000256" key="2">
    <source>
        <dbReference type="ARBA" id="ARBA00022771"/>
    </source>
</evidence>
<organism evidence="8 9">
    <name type="scientific">Adiantum capillus-veneris</name>
    <name type="common">Maidenhair fern</name>
    <dbReference type="NCBI Taxonomy" id="13818"/>
    <lineage>
        <taxon>Eukaryota</taxon>
        <taxon>Viridiplantae</taxon>
        <taxon>Streptophyta</taxon>
        <taxon>Embryophyta</taxon>
        <taxon>Tracheophyta</taxon>
        <taxon>Polypodiopsida</taxon>
        <taxon>Polypodiidae</taxon>
        <taxon>Polypodiales</taxon>
        <taxon>Pteridineae</taxon>
        <taxon>Pteridaceae</taxon>
        <taxon>Vittarioideae</taxon>
        <taxon>Adiantum</taxon>
    </lineage>
</organism>
<feature type="compositionally biased region" description="Basic residues" evidence="5">
    <location>
        <begin position="1"/>
        <end position="29"/>
    </location>
</feature>
<dbReference type="Gene3D" id="3.30.40.10">
    <property type="entry name" value="Zinc/RING finger domain, C3HC4 (zinc finger)"/>
    <property type="match status" value="2"/>
</dbReference>
<feature type="region of interest" description="Disordered" evidence="5">
    <location>
        <begin position="694"/>
        <end position="780"/>
    </location>
</feature>
<accession>A0A9D4UP41</accession>
<dbReference type="InterPro" id="IPR058746">
    <property type="entry name" value="Znf_RING-type_Topors"/>
</dbReference>
<dbReference type="SMART" id="SM00249">
    <property type="entry name" value="PHD"/>
    <property type="match status" value="1"/>
</dbReference>
<dbReference type="Pfam" id="PF00628">
    <property type="entry name" value="PHD"/>
    <property type="match status" value="1"/>
</dbReference>
<protein>
    <recommendedName>
        <fullName evidence="10">PHD and RING finger domain-containing protein 1</fullName>
    </recommendedName>
</protein>
<feature type="domain" description="PHD-type" evidence="6">
    <location>
        <begin position="392"/>
        <end position="441"/>
    </location>
</feature>
<evidence type="ECO:0000259" key="7">
    <source>
        <dbReference type="PROSITE" id="PS50089"/>
    </source>
</evidence>
<feature type="compositionally biased region" description="Basic and acidic residues" evidence="5">
    <location>
        <begin position="719"/>
        <end position="728"/>
    </location>
</feature>
<feature type="compositionally biased region" description="Polar residues" evidence="5">
    <location>
        <begin position="653"/>
        <end position="666"/>
    </location>
</feature>
<dbReference type="OrthoDB" id="365379at2759"/>
<dbReference type="InterPro" id="IPR001965">
    <property type="entry name" value="Znf_PHD"/>
</dbReference>
<dbReference type="SMART" id="SM00184">
    <property type="entry name" value="RING"/>
    <property type="match status" value="1"/>
</dbReference>
<dbReference type="PROSITE" id="PS50016">
    <property type="entry name" value="ZF_PHD_2"/>
    <property type="match status" value="1"/>
</dbReference>
<feature type="compositionally biased region" description="Basic residues" evidence="5">
    <location>
        <begin position="98"/>
        <end position="107"/>
    </location>
</feature>
<evidence type="ECO:0000256" key="1">
    <source>
        <dbReference type="ARBA" id="ARBA00022723"/>
    </source>
</evidence>
<dbReference type="SUPFAM" id="SSF57850">
    <property type="entry name" value="RING/U-box"/>
    <property type="match status" value="1"/>
</dbReference>
<dbReference type="PANTHER" id="PTHR47177:SF3">
    <property type="entry name" value="F18C1.6 PROTEIN"/>
    <property type="match status" value="1"/>
</dbReference>
<dbReference type="AlphaFoldDB" id="A0A9D4UP41"/>
<keyword evidence="3" id="KW-0862">Zinc</keyword>
<dbReference type="CDD" id="cd16574">
    <property type="entry name" value="RING-HC_Topors"/>
    <property type="match status" value="1"/>
</dbReference>
<evidence type="ECO:0000256" key="3">
    <source>
        <dbReference type="ARBA" id="ARBA00022833"/>
    </source>
</evidence>
<dbReference type="EMBL" id="JABFUD020000013">
    <property type="protein sequence ID" value="KAI5071375.1"/>
    <property type="molecule type" value="Genomic_DNA"/>
</dbReference>
<dbReference type="InterPro" id="IPR013083">
    <property type="entry name" value="Znf_RING/FYVE/PHD"/>
</dbReference>
<dbReference type="Pfam" id="PF13639">
    <property type="entry name" value="zf-RING_2"/>
    <property type="match status" value="1"/>
</dbReference>
<feature type="region of interest" description="Disordered" evidence="5">
    <location>
        <begin position="653"/>
        <end position="681"/>
    </location>
</feature>
<feature type="compositionally biased region" description="Polar residues" evidence="5">
    <location>
        <begin position="809"/>
        <end position="820"/>
    </location>
</feature>
<dbReference type="SUPFAM" id="SSF57903">
    <property type="entry name" value="FYVE/PHD zinc finger"/>
    <property type="match status" value="1"/>
</dbReference>
<dbReference type="Proteomes" id="UP000886520">
    <property type="component" value="Chromosome 13"/>
</dbReference>
<keyword evidence="2 4" id="KW-0863">Zinc-finger</keyword>
<evidence type="ECO:0000259" key="6">
    <source>
        <dbReference type="PROSITE" id="PS50016"/>
    </source>
</evidence>
<keyword evidence="9" id="KW-1185">Reference proteome</keyword>
<dbReference type="PROSITE" id="PS50089">
    <property type="entry name" value="ZF_RING_2"/>
    <property type="match status" value="1"/>
</dbReference>
<feature type="compositionally biased region" description="Basic and acidic residues" evidence="5">
    <location>
        <begin position="696"/>
        <end position="705"/>
    </location>
</feature>
<sequence length="935" mass="102549">MRSTTRRRKSRKRKPSSRRKSSSRKRSRRCVSANVPSPDEDYVLESDGDESSSDSDESSADGGTEEEEEEEEVVEEEMQIDTRNETGSFDARLGASRPRQRCRRRKPYSSDEEFNVDLERDSNDDGSAGDGPSYPRSARARRDRIRNPVTGNDTDVDAKQNGFQASGPARVRHKRRKQDSSDEDFEMTAEEGLSNGSWANEGAVAKRPITRAIEAGPSDSCTGALVSYPVQLKGRSANSDALPTANSRTGEPSCSNSSSSSAREANAMDKDTAANKRKGKVKVLEGEEATGTFLAAGADVAMAAVVCGICLSETAAIERGKLDCCDHFFCFGCIMEWAKVESRCPMCKQRFATVAKAGSGVSKRTRTVRVPLRDQVYVPPEDDLPFEDPYADVICMECHGIGDEGLLLLCDRCDSAAHTFCVGLGRSVPRGDWYCRDCQALVGENSGSESEAEELVLDSDSDEEDEEFLLRSIVASESQPRRQRRVQRVPVSTSWAPARPRRRLGAAGRRIWRRLVSRSRRGRGVATAPQLSQSARAFLSSIRPELNPVANVSEVSQSGSARTVPQQRRLQERIIAMRNNWGRIQNGDVQFDALRTQSVGSVRPPSGPAMPTSGTGLAVDNRVDVDPAETTSQGDRDLKRAWRMMGQAINLSAGTSSSGMHQQRSILSHHAPTSPCPLQSPQLAASPIARTSFLPTERKNIDKPTHVASSRPSESSDAGTKRGLKEQLEAPSGRGKGLIGQPVLMDEERKQDHSSTMAPTKESCRTSESTGGKISADAVNIGNHGEKTDFSEGMEPQVVKLERNGSVRTYSLTGNGTDKNSVAHPKESNGTKSCFSAPHEDLKVHLIELVKKQTWPVYLAERLDKEQFKRIARAAVHSLLAVCDSSNNSLSSSCRHLEDHVNCSARRERFLHAFDEQEFVNYEHAEGHLLLMFVA</sequence>
<dbReference type="PANTHER" id="PTHR47177">
    <property type="entry name" value="F18C1.6 PROTEIN"/>
    <property type="match status" value="1"/>
</dbReference>
<dbReference type="GO" id="GO:0008270">
    <property type="term" value="F:zinc ion binding"/>
    <property type="evidence" value="ECO:0007669"/>
    <property type="project" value="UniProtKB-KW"/>
</dbReference>
<gene>
    <name evidence="8" type="ORF">GOP47_0013626</name>
</gene>
<feature type="region of interest" description="Disordered" evidence="5">
    <location>
        <begin position="236"/>
        <end position="275"/>
    </location>
</feature>
<dbReference type="InterPro" id="IPR001841">
    <property type="entry name" value="Znf_RING"/>
</dbReference>